<accession>A0A926HU97</accession>
<dbReference type="InterPro" id="IPR048574">
    <property type="entry name" value="RUBY_RBDX"/>
</dbReference>
<evidence type="ECO:0000256" key="2">
    <source>
        <dbReference type="ARBA" id="ARBA00022448"/>
    </source>
</evidence>
<keyword evidence="8" id="KW-1185">Reference proteome</keyword>
<dbReference type="InterPro" id="IPR009040">
    <property type="entry name" value="Ferritin-like_diiron"/>
</dbReference>
<dbReference type="PANTHER" id="PTHR43865">
    <property type="entry name" value="RUBRERYTHRIN-RELATED"/>
    <property type="match status" value="1"/>
</dbReference>
<dbReference type="RefSeq" id="WP_249299446.1">
    <property type="nucleotide sequence ID" value="NZ_JACRSP010000001.1"/>
</dbReference>
<keyword evidence="2" id="KW-0813">Transport</keyword>
<evidence type="ECO:0000259" key="6">
    <source>
        <dbReference type="PROSITE" id="PS50905"/>
    </source>
</evidence>
<organism evidence="7 8">
    <name type="scientific">Feifania hominis</name>
    <dbReference type="NCBI Taxonomy" id="2763660"/>
    <lineage>
        <taxon>Bacteria</taxon>
        <taxon>Bacillati</taxon>
        <taxon>Bacillota</taxon>
        <taxon>Clostridia</taxon>
        <taxon>Eubacteriales</taxon>
        <taxon>Feifaniaceae</taxon>
        <taxon>Feifania</taxon>
    </lineage>
</organism>
<proteinExistence type="predicted"/>
<evidence type="ECO:0000256" key="3">
    <source>
        <dbReference type="ARBA" id="ARBA00022723"/>
    </source>
</evidence>
<evidence type="ECO:0000256" key="5">
    <source>
        <dbReference type="ARBA" id="ARBA00023004"/>
    </source>
</evidence>
<dbReference type="GO" id="GO:0046872">
    <property type="term" value="F:metal ion binding"/>
    <property type="evidence" value="ECO:0007669"/>
    <property type="project" value="UniProtKB-KW"/>
</dbReference>
<dbReference type="Pfam" id="PF21349">
    <property type="entry name" value="RUBY_RBDX"/>
    <property type="match status" value="1"/>
</dbReference>
<comment type="caution">
    <text evidence="7">The sequence shown here is derived from an EMBL/GenBank/DDBJ whole genome shotgun (WGS) entry which is preliminary data.</text>
</comment>
<dbReference type="EMBL" id="JACRSP010000001">
    <property type="protein sequence ID" value="MBC8535715.1"/>
    <property type="molecule type" value="Genomic_DNA"/>
</dbReference>
<evidence type="ECO:0000256" key="1">
    <source>
        <dbReference type="ARBA" id="ARBA00001965"/>
    </source>
</evidence>
<dbReference type="Gene3D" id="2.20.28.10">
    <property type="match status" value="1"/>
</dbReference>
<gene>
    <name evidence="7" type="ORF">H8695_03290</name>
</gene>
<dbReference type="InterPro" id="IPR003251">
    <property type="entry name" value="Rr_diiron-bd_dom"/>
</dbReference>
<keyword evidence="5" id="KW-0408">Iron</keyword>
<feature type="domain" description="Ferritin-like diiron" evidence="6">
    <location>
        <begin position="2"/>
        <end position="150"/>
    </location>
</feature>
<evidence type="ECO:0000256" key="4">
    <source>
        <dbReference type="ARBA" id="ARBA00022982"/>
    </source>
</evidence>
<keyword evidence="4" id="KW-0249">Electron transport</keyword>
<name>A0A926HU97_9FIRM</name>
<dbReference type="InterPro" id="IPR009078">
    <property type="entry name" value="Ferritin-like_SF"/>
</dbReference>
<sequence>MNLTGTETLINLGRAFAGESQAKNRYLFYAEKAKQDGYAYIEKICRYIAQNETAHAKVFFDHIVNGMPNDVNNLNIDAGYPFELKDTINNMLYAKAGETSEYETIYPNFGKIAADEGFPAIAASFNMIAAIEGEHAKIFGTLHDKLANGSLYKGDAPVVWKCDYCGYETTSKDAFMVCPVCKKPQGFVIPQIEFLH</sequence>
<dbReference type="GO" id="GO:0016491">
    <property type="term" value="F:oxidoreductase activity"/>
    <property type="evidence" value="ECO:0007669"/>
    <property type="project" value="InterPro"/>
</dbReference>
<dbReference type="PANTHER" id="PTHR43865:SF1">
    <property type="entry name" value="RUBRERYTHRIN-RELATED"/>
    <property type="match status" value="1"/>
</dbReference>
<dbReference type="InterPro" id="IPR012347">
    <property type="entry name" value="Ferritin-like"/>
</dbReference>
<dbReference type="Proteomes" id="UP000620366">
    <property type="component" value="Unassembled WGS sequence"/>
</dbReference>
<dbReference type="SUPFAM" id="SSF47240">
    <property type="entry name" value="Ferritin-like"/>
    <property type="match status" value="1"/>
</dbReference>
<dbReference type="Pfam" id="PF02915">
    <property type="entry name" value="Rubrerythrin"/>
    <property type="match status" value="1"/>
</dbReference>
<comment type="cofactor">
    <cofactor evidence="1">
        <name>Fe(3+)</name>
        <dbReference type="ChEBI" id="CHEBI:29034"/>
    </cofactor>
</comment>
<protein>
    <submittedName>
        <fullName evidence="7">Rubrerythrin family protein</fullName>
    </submittedName>
</protein>
<dbReference type="SUPFAM" id="SSF57802">
    <property type="entry name" value="Rubredoxin-like"/>
    <property type="match status" value="1"/>
</dbReference>
<evidence type="ECO:0000313" key="7">
    <source>
        <dbReference type="EMBL" id="MBC8535715.1"/>
    </source>
</evidence>
<dbReference type="AlphaFoldDB" id="A0A926HU97"/>
<dbReference type="CDD" id="cd01041">
    <property type="entry name" value="Rubrerythrin"/>
    <property type="match status" value="1"/>
</dbReference>
<evidence type="ECO:0000313" key="8">
    <source>
        <dbReference type="Proteomes" id="UP000620366"/>
    </source>
</evidence>
<dbReference type="Gene3D" id="1.20.1260.10">
    <property type="match status" value="1"/>
</dbReference>
<reference evidence="7" key="1">
    <citation type="submission" date="2020-08" db="EMBL/GenBank/DDBJ databases">
        <title>Genome public.</title>
        <authorList>
            <person name="Liu C."/>
            <person name="Sun Q."/>
        </authorList>
    </citation>
    <scope>NUCLEOTIDE SEQUENCE</scope>
    <source>
        <strain evidence="7">BX7</strain>
    </source>
</reference>
<keyword evidence="3" id="KW-0479">Metal-binding</keyword>
<dbReference type="InterPro" id="IPR052364">
    <property type="entry name" value="Rubrerythrin"/>
</dbReference>
<dbReference type="PROSITE" id="PS50905">
    <property type="entry name" value="FERRITIN_LIKE"/>
    <property type="match status" value="1"/>
</dbReference>